<feature type="domain" description="Radical SAM core" evidence="7">
    <location>
        <begin position="9"/>
        <end position="241"/>
    </location>
</feature>
<dbReference type="RefSeq" id="WP_013605566.1">
    <property type="nucleotide sequence ID" value="NC_015151.1"/>
</dbReference>
<dbReference type="KEGG" id="vmo:VMUT_2209"/>
<accession>F0QXJ0</accession>
<keyword evidence="2" id="KW-0004">4Fe-4S</keyword>
<keyword evidence="9" id="KW-1185">Reference proteome</keyword>
<keyword evidence="4" id="KW-0479">Metal-binding</keyword>
<dbReference type="HOGENOM" id="CLU_095962_0_0_2"/>
<sequence>MITRISHITYYIDIKSAYVQYMGCNFHCPWCIRKLTPWDHHLSNNELTRLRFQGLLSTDEFLGIINDAIAKYGLEEAVLGGEEPTIDPALPMIIKELSNRKLRIRLLTNAYEINNELLNELKLCGDCEVIIGIKTLDPKKHIKYTGKPLEPVLRNTGRLLESGIKVIFETVLIPGLNDINDIEEIAKYLAGIAKDPTLIIDPLIPIPGTPWRRPTQEELNDAMSRVGRYVRVMTHEKIGRSSRVVVLYPRL</sequence>
<dbReference type="Pfam" id="PF04055">
    <property type="entry name" value="Radical_SAM"/>
    <property type="match status" value="1"/>
</dbReference>
<dbReference type="GeneID" id="10290041"/>
<protein>
    <submittedName>
        <fullName evidence="8">Radical SAM domain protein</fullName>
    </submittedName>
</protein>
<dbReference type="STRING" id="985053.VMUT_2209"/>
<dbReference type="GO" id="GO:0003824">
    <property type="term" value="F:catalytic activity"/>
    <property type="evidence" value="ECO:0007669"/>
    <property type="project" value="InterPro"/>
</dbReference>
<dbReference type="eggNOG" id="arCOG00954">
    <property type="taxonomic scope" value="Archaea"/>
</dbReference>
<comment type="cofactor">
    <cofactor evidence="1">
        <name>[4Fe-4S] cluster</name>
        <dbReference type="ChEBI" id="CHEBI:49883"/>
    </cofactor>
</comment>
<dbReference type="SUPFAM" id="SSF102114">
    <property type="entry name" value="Radical SAM enzymes"/>
    <property type="match status" value="1"/>
</dbReference>
<evidence type="ECO:0000313" key="9">
    <source>
        <dbReference type="Proteomes" id="UP000007485"/>
    </source>
</evidence>
<dbReference type="InterPro" id="IPR034457">
    <property type="entry name" value="Organic_radical-activating"/>
</dbReference>
<dbReference type="GO" id="GO:0051539">
    <property type="term" value="F:4 iron, 4 sulfur cluster binding"/>
    <property type="evidence" value="ECO:0007669"/>
    <property type="project" value="UniProtKB-KW"/>
</dbReference>
<dbReference type="InterPro" id="IPR058240">
    <property type="entry name" value="rSAM_sf"/>
</dbReference>
<dbReference type="AlphaFoldDB" id="F0QXJ0"/>
<evidence type="ECO:0000256" key="5">
    <source>
        <dbReference type="ARBA" id="ARBA00023004"/>
    </source>
</evidence>
<evidence type="ECO:0000313" key="8">
    <source>
        <dbReference type="EMBL" id="ADY02405.1"/>
    </source>
</evidence>
<evidence type="ECO:0000256" key="4">
    <source>
        <dbReference type="ARBA" id="ARBA00022723"/>
    </source>
</evidence>
<evidence type="ECO:0000256" key="2">
    <source>
        <dbReference type="ARBA" id="ARBA00022485"/>
    </source>
</evidence>
<dbReference type="OrthoDB" id="371936at2157"/>
<organism evidence="8 9">
    <name type="scientific">Vulcanisaeta moutnovskia (strain 768-28)</name>
    <dbReference type="NCBI Taxonomy" id="985053"/>
    <lineage>
        <taxon>Archaea</taxon>
        <taxon>Thermoproteota</taxon>
        <taxon>Thermoprotei</taxon>
        <taxon>Thermoproteales</taxon>
        <taxon>Thermoproteaceae</taxon>
        <taxon>Vulcanisaeta</taxon>
    </lineage>
</organism>
<reference evidence="8 9" key="1">
    <citation type="journal article" date="2011" name="J. Bacteriol.">
        <title>Complete genome sequence of 'Vulcanisaeta moutnovskia' strain 768-28, a novel member of the hyperthermophilic crenarchaeal genus vulcanisaeta.</title>
        <authorList>
            <person name="Gumerov V.M."/>
            <person name="Mardanov A.V."/>
            <person name="Beletsky A.V."/>
            <person name="Prokofeva M.I."/>
            <person name="Bonch-Osmolovskaya E.A."/>
            <person name="Ravin N.V."/>
            <person name="Skryabin K.G."/>
        </authorList>
    </citation>
    <scope>NUCLEOTIDE SEQUENCE [LARGE SCALE GENOMIC DNA]</scope>
    <source>
        <strain evidence="8 9">768-28</strain>
    </source>
</reference>
<name>F0QXJ0_VULM7</name>
<dbReference type="InterPro" id="IPR007197">
    <property type="entry name" value="rSAM"/>
</dbReference>
<dbReference type="InterPro" id="IPR013785">
    <property type="entry name" value="Aldolase_TIM"/>
</dbReference>
<dbReference type="PANTHER" id="PTHR30352:SF5">
    <property type="entry name" value="PYRUVATE FORMATE-LYASE 1-ACTIVATING ENZYME"/>
    <property type="match status" value="1"/>
</dbReference>
<evidence type="ECO:0000256" key="6">
    <source>
        <dbReference type="ARBA" id="ARBA00023014"/>
    </source>
</evidence>
<keyword evidence="6" id="KW-0411">Iron-sulfur</keyword>
<dbReference type="SFLD" id="SFLDS00029">
    <property type="entry name" value="Radical_SAM"/>
    <property type="match status" value="1"/>
</dbReference>
<dbReference type="CDD" id="cd01335">
    <property type="entry name" value="Radical_SAM"/>
    <property type="match status" value="1"/>
</dbReference>
<dbReference type="SMART" id="SM00729">
    <property type="entry name" value="Elp3"/>
    <property type="match status" value="1"/>
</dbReference>
<dbReference type="InterPro" id="IPR006638">
    <property type="entry name" value="Elp3/MiaA/NifB-like_rSAM"/>
</dbReference>
<dbReference type="GO" id="GO:0046872">
    <property type="term" value="F:metal ion binding"/>
    <property type="evidence" value="ECO:0007669"/>
    <property type="project" value="UniProtKB-KW"/>
</dbReference>
<dbReference type="PROSITE" id="PS51918">
    <property type="entry name" value="RADICAL_SAM"/>
    <property type="match status" value="1"/>
</dbReference>
<dbReference type="PANTHER" id="PTHR30352">
    <property type="entry name" value="PYRUVATE FORMATE-LYASE-ACTIVATING ENZYME"/>
    <property type="match status" value="1"/>
</dbReference>
<gene>
    <name evidence="8" type="ordered locus">VMUT_2209</name>
</gene>
<evidence type="ECO:0000256" key="1">
    <source>
        <dbReference type="ARBA" id="ARBA00001966"/>
    </source>
</evidence>
<proteinExistence type="predicted"/>
<keyword evidence="3" id="KW-0949">S-adenosyl-L-methionine</keyword>
<keyword evidence="5" id="KW-0408">Iron</keyword>
<dbReference type="Gene3D" id="3.20.20.70">
    <property type="entry name" value="Aldolase class I"/>
    <property type="match status" value="1"/>
</dbReference>
<dbReference type="SFLD" id="SFLDG01067">
    <property type="entry name" value="SPASM/twitch_domain_containing"/>
    <property type="match status" value="1"/>
</dbReference>
<evidence type="ECO:0000259" key="7">
    <source>
        <dbReference type="PROSITE" id="PS51918"/>
    </source>
</evidence>
<dbReference type="EMBL" id="CP002529">
    <property type="protein sequence ID" value="ADY02405.1"/>
    <property type="molecule type" value="Genomic_DNA"/>
</dbReference>
<evidence type="ECO:0000256" key="3">
    <source>
        <dbReference type="ARBA" id="ARBA00022691"/>
    </source>
</evidence>
<dbReference type="Proteomes" id="UP000007485">
    <property type="component" value="Chromosome"/>
</dbReference>